<sequence>MRDLTQEEMLLVSGGGWWDEMESFFRSIFNSIFGSNTASNPPSISPSTYDNFINACYRAGGTSSITVTNSGASLNAVKVVNADGSYNTVSLQCRR</sequence>
<evidence type="ECO:0000313" key="1">
    <source>
        <dbReference type="EMBL" id="MDZ7281951.1"/>
    </source>
</evidence>
<gene>
    <name evidence="1" type="ORF">N4G62_07920</name>
</gene>
<organism evidence="1 2">
    <name type="scientific">Sphingomonas sanguinis</name>
    <dbReference type="NCBI Taxonomy" id="33051"/>
    <lineage>
        <taxon>Bacteria</taxon>
        <taxon>Pseudomonadati</taxon>
        <taxon>Pseudomonadota</taxon>
        <taxon>Alphaproteobacteria</taxon>
        <taxon>Sphingomonadales</taxon>
        <taxon>Sphingomonadaceae</taxon>
        <taxon>Sphingomonas</taxon>
    </lineage>
</organism>
<name>A0ABU5LQF8_9SPHN</name>
<dbReference type="RefSeq" id="WP_322539123.1">
    <property type="nucleotide sequence ID" value="NZ_JAOBTW010000007.1"/>
</dbReference>
<accession>A0ABU5LQF8</accession>
<proteinExistence type="predicted"/>
<dbReference type="Proteomes" id="UP001292182">
    <property type="component" value="Unassembled WGS sequence"/>
</dbReference>
<reference evidence="2" key="1">
    <citation type="submission" date="2023-07" db="EMBL/GenBank/DDBJ databases">
        <title>Whole genome sequence analysis of rice epiphytic Sphingomonas sanguinis OsEp_Plm_15B2.</title>
        <authorList>
            <person name="Sahu K.P."/>
            <person name="Asharani P."/>
            <person name="Reddy B."/>
            <person name="Kumar A."/>
        </authorList>
    </citation>
    <scope>NUCLEOTIDE SEQUENCE [LARGE SCALE GENOMIC DNA]</scope>
    <source>
        <strain evidence="2">OsEp_Plm_15B2</strain>
    </source>
</reference>
<comment type="caution">
    <text evidence="1">The sequence shown here is derived from an EMBL/GenBank/DDBJ whole genome shotgun (WGS) entry which is preliminary data.</text>
</comment>
<dbReference type="EMBL" id="JAOBTW010000007">
    <property type="protein sequence ID" value="MDZ7281951.1"/>
    <property type="molecule type" value="Genomic_DNA"/>
</dbReference>
<protein>
    <submittedName>
        <fullName evidence="1">Uncharacterized protein</fullName>
    </submittedName>
</protein>
<keyword evidence="2" id="KW-1185">Reference proteome</keyword>
<evidence type="ECO:0000313" key="2">
    <source>
        <dbReference type="Proteomes" id="UP001292182"/>
    </source>
</evidence>